<comment type="caution">
    <text evidence="2">The sequence shown here is derived from an EMBL/GenBank/DDBJ whole genome shotgun (WGS) entry which is preliminary data.</text>
</comment>
<protein>
    <submittedName>
        <fullName evidence="2">Uncharacterized protein</fullName>
    </submittedName>
</protein>
<name>A0AB34KBP3_PRYPA</name>
<evidence type="ECO:0000256" key="1">
    <source>
        <dbReference type="SAM" id="MobiDB-lite"/>
    </source>
</evidence>
<evidence type="ECO:0000313" key="2">
    <source>
        <dbReference type="EMBL" id="KAL1529959.1"/>
    </source>
</evidence>
<gene>
    <name evidence="2" type="ORF">AB1Y20_000886</name>
</gene>
<reference evidence="2 3" key="1">
    <citation type="journal article" date="2024" name="Science">
        <title>Giant polyketide synthase enzymes in the biosynthesis of giant marine polyether toxins.</title>
        <authorList>
            <person name="Fallon T.R."/>
            <person name="Shende V.V."/>
            <person name="Wierzbicki I.H."/>
            <person name="Pendleton A.L."/>
            <person name="Watervoot N.F."/>
            <person name="Auber R.P."/>
            <person name="Gonzalez D.J."/>
            <person name="Wisecaver J.H."/>
            <person name="Moore B.S."/>
        </authorList>
    </citation>
    <scope>NUCLEOTIDE SEQUENCE [LARGE SCALE GENOMIC DNA]</scope>
    <source>
        <strain evidence="2 3">12B1</strain>
    </source>
</reference>
<evidence type="ECO:0000313" key="3">
    <source>
        <dbReference type="Proteomes" id="UP001515480"/>
    </source>
</evidence>
<accession>A0AB34KBP3</accession>
<feature type="region of interest" description="Disordered" evidence="1">
    <location>
        <begin position="66"/>
        <end position="86"/>
    </location>
</feature>
<sequence length="318" mass="34235">MGCCPSSAADDAEDADNDAPRSTRKQAKAKILTVEPSHIELDERTCDFSRRPEAYEPDEDLLARAEAEAAARRRAEEGRAEEELTRRLADQVALEAARKEAAAKAEREAEEKARQAAEAEARREAEEKARREAAAAEQARLTSLTAAIGGTVARKKAVAQTRVEKLSKAAASSLDERAALSAFTKYEDSVQQAAAQLLARLPALARLGRRQPNKGAPTKADLGSLASLLSMEEHTRNAQFMSVMHAGASSQEHMLPLSATPSIVQVNALRSYVKHCSAMLDKLMSRIPLMPADVAPSASGYLSAVSQHRDLARAALSV</sequence>
<keyword evidence="3" id="KW-1185">Reference proteome</keyword>
<feature type="region of interest" description="Disordered" evidence="1">
    <location>
        <begin position="103"/>
        <end position="134"/>
    </location>
</feature>
<dbReference type="EMBL" id="JBGBPQ010000001">
    <property type="protein sequence ID" value="KAL1529959.1"/>
    <property type="molecule type" value="Genomic_DNA"/>
</dbReference>
<dbReference type="Proteomes" id="UP001515480">
    <property type="component" value="Unassembled WGS sequence"/>
</dbReference>
<organism evidence="2 3">
    <name type="scientific">Prymnesium parvum</name>
    <name type="common">Toxic golden alga</name>
    <dbReference type="NCBI Taxonomy" id="97485"/>
    <lineage>
        <taxon>Eukaryota</taxon>
        <taxon>Haptista</taxon>
        <taxon>Haptophyta</taxon>
        <taxon>Prymnesiophyceae</taxon>
        <taxon>Prymnesiales</taxon>
        <taxon>Prymnesiaceae</taxon>
        <taxon>Prymnesium</taxon>
    </lineage>
</organism>
<dbReference type="AlphaFoldDB" id="A0AB34KBP3"/>
<proteinExistence type="predicted"/>
<feature type="region of interest" description="Disordered" evidence="1">
    <location>
        <begin position="1"/>
        <end position="30"/>
    </location>
</feature>